<dbReference type="PANTHER" id="PTHR31609:SF1">
    <property type="entry name" value="CARBOHYDRATE DEACETYLASE"/>
    <property type="match status" value="1"/>
</dbReference>
<reference evidence="7 8" key="1">
    <citation type="submission" date="2019-03" db="EMBL/GenBank/DDBJ databases">
        <title>Genomic Encyclopedia of Type Strains, Phase IV (KMG-IV): sequencing the most valuable type-strain genomes for metagenomic binning, comparative biology and taxonomic classification.</title>
        <authorList>
            <person name="Goeker M."/>
        </authorList>
    </citation>
    <scope>NUCLEOTIDE SEQUENCE [LARGE SCALE GENOMIC DNA]</scope>
    <source>
        <strain evidence="7 8">DSM 29487</strain>
    </source>
</reference>
<keyword evidence="6" id="KW-0175">Coiled coil</keyword>
<evidence type="ECO:0000256" key="3">
    <source>
        <dbReference type="ARBA" id="ARBA00022801"/>
    </source>
</evidence>
<comment type="cofactor">
    <cofactor evidence="1">
        <name>Mg(2+)</name>
        <dbReference type="ChEBI" id="CHEBI:18420"/>
    </cofactor>
</comment>
<dbReference type="AlphaFoldDB" id="A0A4R3Z5J0"/>
<evidence type="ECO:0000256" key="5">
    <source>
        <dbReference type="ARBA" id="ARBA00023277"/>
    </source>
</evidence>
<evidence type="ECO:0000313" key="7">
    <source>
        <dbReference type="EMBL" id="TCW01718.1"/>
    </source>
</evidence>
<keyword evidence="5" id="KW-0119">Carbohydrate metabolism</keyword>
<proteinExistence type="predicted"/>
<dbReference type="Pfam" id="PF04794">
    <property type="entry name" value="YdjC"/>
    <property type="match status" value="1"/>
</dbReference>
<evidence type="ECO:0000256" key="6">
    <source>
        <dbReference type="SAM" id="Coils"/>
    </source>
</evidence>
<accession>A0A4R3Z5J0</accession>
<protein>
    <recommendedName>
        <fullName evidence="9">Carbohydrate deacetylase</fullName>
    </recommendedName>
</protein>
<sequence>MRIINNADDFGYSPAINYGIIESYLQGVLTSTTIMPAMMGFDHAIALAKANPGLGIGVHLTLTCGKPLLKGHQTLVDENGNFKKLAFYQDATTSISDEEVYAEWKAQIEKVYQAGIQPTHLDSHHHIHTFKNNPSIVKKLAKEYNLPVRNSFADKTILTSENIQCNDILIDPWKNLGDKIENIEDKVKVLSEEIISLVQEASLQNEIIEVMWHPAYLDYKILTESSFAYPRVIEAEAIKQKDLVKYMKDNFELCTYQNISKGEEKNV</sequence>
<dbReference type="GO" id="GO:0016811">
    <property type="term" value="F:hydrolase activity, acting on carbon-nitrogen (but not peptide) bonds, in linear amides"/>
    <property type="evidence" value="ECO:0007669"/>
    <property type="project" value="InterPro"/>
</dbReference>
<dbReference type="Proteomes" id="UP000295515">
    <property type="component" value="Unassembled WGS sequence"/>
</dbReference>
<dbReference type="GeneID" id="98914651"/>
<dbReference type="InterPro" id="IPR011330">
    <property type="entry name" value="Glyco_hydro/deAcase_b/a-brl"/>
</dbReference>
<keyword evidence="4" id="KW-0460">Magnesium</keyword>
<dbReference type="RefSeq" id="WP_066449168.1">
    <property type="nucleotide sequence ID" value="NZ_JANKBF010000001.1"/>
</dbReference>
<evidence type="ECO:0000256" key="1">
    <source>
        <dbReference type="ARBA" id="ARBA00001946"/>
    </source>
</evidence>
<dbReference type="GO" id="GO:0019213">
    <property type="term" value="F:deacetylase activity"/>
    <property type="evidence" value="ECO:0007669"/>
    <property type="project" value="TreeGrafter"/>
</dbReference>
<comment type="caution">
    <text evidence="7">The sequence shown here is derived from an EMBL/GenBank/DDBJ whole genome shotgun (WGS) entry which is preliminary data.</text>
</comment>
<gene>
    <name evidence="7" type="ORF">EDD60_103175</name>
</gene>
<feature type="coiled-coil region" evidence="6">
    <location>
        <begin position="173"/>
        <end position="200"/>
    </location>
</feature>
<organism evidence="7 8">
    <name type="scientific">Longibaculum muris</name>
    <dbReference type="NCBI Taxonomy" id="1796628"/>
    <lineage>
        <taxon>Bacteria</taxon>
        <taxon>Bacillati</taxon>
        <taxon>Bacillota</taxon>
        <taxon>Erysipelotrichia</taxon>
        <taxon>Erysipelotrichales</taxon>
        <taxon>Coprobacillaceae</taxon>
        <taxon>Longibaculum</taxon>
    </lineage>
</organism>
<dbReference type="EMBL" id="SMCQ01000003">
    <property type="protein sequence ID" value="TCW01718.1"/>
    <property type="molecule type" value="Genomic_DNA"/>
</dbReference>
<keyword evidence="8" id="KW-1185">Reference proteome</keyword>
<dbReference type="InterPro" id="IPR022948">
    <property type="entry name" value="COD_ChbG_bac"/>
</dbReference>
<name>A0A4R3Z5J0_9FIRM</name>
<dbReference type="GO" id="GO:0046872">
    <property type="term" value="F:metal ion binding"/>
    <property type="evidence" value="ECO:0007669"/>
    <property type="project" value="UniProtKB-KW"/>
</dbReference>
<dbReference type="GO" id="GO:0000272">
    <property type="term" value="P:polysaccharide catabolic process"/>
    <property type="evidence" value="ECO:0007669"/>
    <property type="project" value="InterPro"/>
</dbReference>
<evidence type="ECO:0000256" key="4">
    <source>
        <dbReference type="ARBA" id="ARBA00022842"/>
    </source>
</evidence>
<dbReference type="Gene3D" id="3.20.20.370">
    <property type="entry name" value="Glycoside hydrolase/deacetylase"/>
    <property type="match status" value="1"/>
</dbReference>
<dbReference type="PANTHER" id="PTHR31609">
    <property type="entry name" value="YDJC DEACETYLASE FAMILY MEMBER"/>
    <property type="match status" value="1"/>
</dbReference>
<dbReference type="CDD" id="cd10803">
    <property type="entry name" value="YdjC_EF3048_like"/>
    <property type="match status" value="1"/>
</dbReference>
<evidence type="ECO:0000256" key="2">
    <source>
        <dbReference type="ARBA" id="ARBA00022723"/>
    </source>
</evidence>
<keyword evidence="3" id="KW-0378">Hydrolase</keyword>
<keyword evidence="2" id="KW-0479">Metal-binding</keyword>
<evidence type="ECO:0008006" key="9">
    <source>
        <dbReference type="Google" id="ProtNLM"/>
    </source>
</evidence>
<dbReference type="SUPFAM" id="SSF88713">
    <property type="entry name" value="Glycoside hydrolase/deacetylase"/>
    <property type="match status" value="1"/>
</dbReference>
<dbReference type="InterPro" id="IPR006879">
    <property type="entry name" value="YdjC-like"/>
</dbReference>
<evidence type="ECO:0000313" key="8">
    <source>
        <dbReference type="Proteomes" id="UP000295515"/>
    </source>
</evidence>